<name>A0A1U8NAA4_GOSHI</name>
<dbReference type="CDD" id="cd11289">
    <property type="entry name" value="gelsolin_S2_like"/>
    <property type="match status" value="1"/>
</dbReference>
<dbReference type="Proteomes" id="UP000818029">
    <property type="component" value="Chromosome D03"/>
</dbReference>
<dbReference type="CDD" id="cd11293">
    <property type="entry name" value="gelsolin_S4_like"/>
    <property type="match status" value="1"/>
</dbReference>
<gene>
    <name evidence="6 7" type="primary">LOC107945380</name>
</gene>
<dbReference type="GeneID" id="107945380"/>
<keyword evidence="5" id="KW-1185">Reference proteome</keyword>
<keyword evidence="2" id="KW-0677">Repeat</keyword>
<evidence type="ECO:0000313" key="7">
    <source>
        <dbReference type="RefSeq" id="XP_016734843.2"/>
    </source>
</evidence>
<keyword evidence="1" id="KW-0117">Actin capping</keyword>
<proteinExistence type="predicted"/>
<reference evidence="6 7" key="2">
    <citation type="submission" date="2025-05" db="UniProtKB">
        <authorList>
            <consortium name="RefSeq"/>
        </authorList>
    </citation>
    <scope>IDENTIFICATION</scope>
</reference>
<sequence>MSSSSKVLDSAFQGVGQKPGTEIWRIENFQPVPLPKSDYGKFYLGDSYIVLQTTPSKGGSYLYDIHFWIGKDTSQDEAGTAAIKTVELDAVLGGRAVQHRELQGHESDKFLSYFKPCIIPLEGGVASGFKTAEEEEFETRLYVCRGKRVVRLKQVPFARSSLNHDDVFILDTQNKIYQFNGANSNIQERAKALEVIQFLKEKYHEGTCNVAIVDDGKLDTESDSGEFWVLFGGFAPIGKKVTSEDDVIPETTPAKLYSITDGEVKIVEGELSKGLLENNKCYLLDCGAEIFVWVGRVTQVEDRKAASQVAEDFIAGQNRPKTTRITRVIQGYETNSFKSNFDSWPAGSAAPGAEEGRGKVAALLKQQGVGVKGMSKSAPMNEEVPPLLDGGGKMEVWCINGSAKTPLPKEDIGKFYSGDCYIVLYTYHSGDRKEDYFLCCWIGKDSIEEDQKMATRLANTMCNSLKGRPVQGRVFDGKEPPQFIALFQPMVVLKGGLSTGYKKSIADKGLTDETYTADCVSLFRISGTSVHNNKTLQVDAVATSLNSIDCFLLQSGSSMFTWHGNQSTYEQQQLVARVAEFLKPGVALKHAKEGKESSAFWFALGGKLSYTSKTASTEIVRDPHLFTFSLNKGKFEVEEVYNFSQDDLLTEDILILDTHAEVFVWVGQCVEPKEKQNAFEIGQKYIDMAASLEGLSPHVPLYKVTEGNEPCFFTTFFSWDSTQATVQGNSFQKKVALLFGASHAVEAQDRSNGNQGGPTQRASALAALSSAFNPSSASKASTPKPSSTSQGSQRAAAVAALSSVLTAEKKKQSPDASPIKSTSSTPAVTSPPPEAKSEVDPSELADSQEVPEAKETGVVSETSGEDSEPKQEREQDENGNGSTQSTFSYEQLKAKSENPVTGIDFKRREAYLSDEEFQAVFGMEKEAFYKLPKWKQDMLKKKVDLF</sequence>
<dbReference type="GO" id="GO:0051014">
    <property type="term" value="P:actin filament severing"/>
    <property type="evidence" value="ECO:0000318"/>
    <property type="project" value="GO_Central"/>
</dbReference>
<dbReference type="InterPro" id="IPR007122">
    <property type="entry name" value="Villin/Gelsolin"/>
</dbReference>
<dbReference type="PaxDb" id="3635-A0A1U8NAA4"/>
<dbReference type="Pfam" id="PF00626">
    <property type="entry name" value="Gelsolin"/>
    <property type="match status" value="5"/>
</dbReference>
<dbReference type="AlphaFoldDB" id="A0A1U8NAA4"/>
<evidence type="ECO:0000256" key="3">
    <source>
        <dbReference type="SAM" id="MobiDB-lite"/>
    </source>
</evidence>
<dbReference type="InterPro" id="IPR003128">
    <property type="entry name" value="Villin_headpiece"/>
</dbReference>
<accession>A0A1U8NAA4</accession>
<dbReference type="CDD" id="cd11291">
    <property type="entry name" value="gelsolin_S6_like"/>
    <property type="match status" value="1"/>
</dbReference>
<dbReference type="GO" id="GO:0005856">
    <property type="term" value="C:cytoskeleton"/>
    <property type="evidence" value="ECO:0007669"/>
    <property type="project" value="UniProtKB-SubCell"/>
</dbReference>
<feature type="region of interest" description="Disordered" evidence="3">
    <location>
        <begin position="774"/>
        <end position="895"/>
    </location>
</feature>
<dbReference type="STRING" id="3635.A0A1U8NAA4"/>
<evidence type="ECO:0000256" key="2">
    <source>
        <dbReference type="ARBA" id="ARBA00022737"/>
    </source>
</evidence>
<dbReference type="KEGG" id="ghi:107945380"/>
<evidence type="ECO:0000256" key="1">
    <source>
        <dbReference type="ARBA" id="ARBA00022467"/>
    </source>
</evidence>
<dbReference type="PANTHER" id="PTHR11977">
    <property type="entry name" value="VILLIN"/>
    <property type="match status" value="1"/>
</dbReference>
<organism evidence="5 7">
    <name type="scientific">Gossypium hirsutum</name>
    <name type="common">Upland cotton</name>
    <name type="synonym">Gossypium mexicanum</name>
    <dbReference type="NCBI Taxonomy" id="3635"/>
    <lineage>
        <taxon>Eukaryota</taxon>
        <taxon>Viridiplantae</taxon>
        <taxon>Streptophyta</taxon>
        <taxon>Embryophyta</taxon>
        <taxon>Tracheophyta</taxon>
        <taxon>Spermatophyta</taxon>
        <taxon>Magnoliopsida</taxon>
        <taxon>eudicotyledons</taxon>
        <taxon>Gunneridae</taxon>
        <taxon>Pentapetalae</taxon>
        <taxon>rosids</taxon>
        <taxon>malvids</taxon>
        <taxon>Malvales</taxon>
        <taxon>Malvaceae</taxon>
        <taxon>Malvoideae</taxon>
        <taxon>Gossypium</taxon>
    </lineage>
</organism>
<dbReference type="Gene3D" id="3.40.20.10">
    <property type="entry name" value="Severin"/>
    <property type="match status" value="6"/>
</dbReference>
<evidence type="ECO:0000259" key="4">
    <source>
        <dbReference type="PROSITE" id="PS51089"/>
    </source>
</evidence>
<dbReference type="SMART" id="SM00262">
    <property type="entry name" value="GEL"/>
    <property type="match status" value="6"/>
</dbReference>
<dbReference type="InterPro" id="IPR029006">
    <property type="entry name" value="ADF-H/Gelsolin-like_dom_sf"/>
</dbReference>
<dbReference type="RefSeq" id="XP_016734842.2">
    <property type="nucleotide sequence ID" value="XM_016879353.2"/>
</dbReference>
<dbReference type="InterPro" id="IPR007123">
    <property type="entry name" value="Gelsolin-like_dom"/>
</dbReference>
<dbReference type="GO" id="GO:0051693">
    <property type="term" value="P:actin filament capping"/>
    <property type="evidence" value="ECO:0007669"/>
    <property type="project" value="UniProtKB-KW"/>
</dbReference>
<feature type="domain" description="HP" evidence="4">
    <location>
        <begin position="881"/>
        <end position="946"/>
    </location>
</feature>
<dbReference type="CDD" id="cd11292">
    <property type="entry name" value="gelsolin_S3_like"/>
    <property type="match status" value="1"/>
</dbReference>
<feature type="compositionally biased region" description="Low complexity" evidence="3">
    <location>
        <begin position="774"/>
        <end position="805"/>
    </location>
</feature>
<dbReference type="CDD" id="cd11290">
    <property type="entry name" value="gelsolin_S1_like"/>
    <property type="match status" value="1"/>
</dbReference>
<dbReference type="PANTHER" id="PTHR11977:SF51">
    <property type="entry name" value="PROTEIN FLIGHTLESS-1 HOMOLOG"/>
    <property type="match status" value="1"/>
</dbReference>
<dbReference type="GO" id="GO:0051015">
    <property type="term" value="F:actin filament binding"/>
    <property type="evidence" value="ECO:0007669"/>
    <property type="project" value="InterPro"/>
</dbReference>
<dbReference type="SUPFAM" id="SSF47050">
    <property type="entry name" value="VHP, Villin headpiece domain"/>
    <property type="match status" value="1"/>
</dbReference>
<dbReference type="SMART" id="SM00153">
    <property type="entry name" value="VHP"/>
    <property type="match status" value="1"/>
</dbReference>
<feature type="compositionally biased region" description="Polar residues" evidence="3">
    <location>
        <begin position="878"/>
        <end position="889"/>
    </location>
</feature>
<dbReference type="PRINTS" id="PR00597">
    <property type="entry name" value="GELSOLIN"/>
</dbReference>
<reference evidence="5" key="1">
    <citation type="journal article" date="2020" name="Nat. Genet.">
        <title>Genomic diversifications of five Gossypium allopolyploid species and their impact on cotton improvement.</title>
        <authorList>
            <person name="Chen Z.J."/>
            <person name="Sreedasyam A."/>
            <person name="Ando A."/>
            <person name="Song Q."/>
            <person name="De Santiago L.M."/>
            <person name="Hulse-Kemp A.M."/>
            <person name="Ding M."/>
            <person name="Ye W."/>
            <person name="Kirkbride R.C."/>
            <person name="Jenkins J."/>
            <person name="Plott C."/>
            <person name="Lovell J."/>
            <person name="Lin Y.M."/>
            <person name="Vaughn R."/>
            <person name="Liu B."/>
            <person name="Simpson S."/>
            <person name="Scheffler B.E."/>
            <person name="Wen L."/>
            <person name="Saski C.A."/>
            <person name="Grover C.E."/>
            <person name="Hu G."/>
            <person name="Conover J.L."/>
            <person name="Carlson J.W."/>
            <person name="Shu S."/>
            <person name="Boston L.B."/>
            <person name="Williams M."/>
            <person name="Peterson D.G."/>
            <person name="McGee K."/>
            <person name="Jones D.C."/>
            <person name="Wendel J.F."/>
            <person name="Stelly D.M."/>
            <person name="Grimwood J."/>
            <person name="Schmutz J."/>
        </authorList>
    </citation>
    <scope>NUCLEOTIDE SEQUENCE [LARGE SCALE GENOMIC DNA]</scope>
    <source>
        <strain evidence="5">cv. TM-1</strain>
    </source>
</reference>
<dbReference type="InterPro" id="IPR036886">
    <property type="entry name" value="Villin_headpiece_dom_sf"/>
</dbReference>
<dbReference type="Pfam" id="PF02209">
    <property type="entry name" value="VHP"/>
    <property type="match status" value="1"/>
</dbReference>
<protein>
    <submittedName>
        <fullName evidence="6 7">Villin-2</fullName>
    </submittedName>
</protein>
<evidence type="ECO:0000313" key="6">
    <source>
        <dbReference type="RefSeq" id="XP_016734842.2"/>
    </source>
</evidence>
<dbReference type="PROSITE" id="PS51089">
    <property type="entry name" value="HP"/>
    <property type="match status" value="1"/>
</dbReference>
<dbReference type="CDD" id="cd11288">
    <property type="entry name" value="gelsolin_S5_like"/>
    <property type="match status" value="1"/>
</dbReference>
<evidence type="ECO:0000313" key="5">
    <source>
        <dbReference type="Proteomes" id="UP000818029"/>
    </source>
</evidence>
<dbReference type="SUPFAM" id="SSF55753">
    <property type="entry name" value="Actin depolymerizing proteins"/>
    <property type="match status" value="6"/>
</dbReference>
<dbReference type="GO" id="GO:0007015">
    <property type="term" value="P:actin filament organization"/>
    <property type="evidence" value="ECO:0007669"/>
    <property type="project" value="UniProtKB-ARBA"/>
</dbReference>
<dbReference type="RefSeq" id="XP_016734843.2">
    <property type="nucleotide sequence ID" value="XM_016879354.2"/>
</dbReference>
<dbReference type="Gene3D" id="1.10.950.10">
    <property type="entry name" value="Villin headpiece domain"/>
    <property type="match status" value="1"/>
</dbReference>